<accession>A0A6M3XYU6</accession>
<protein>
    <submittedName>
        <fullName evidence="1">Uncharacterized protein</fullName>
    </submittedName>
</protein>
<dbReference type="AlphaFoldDB" id="A0A6M3XYU6"/>
<reference evidence="1" key="1">
    <citation type="submission" date="2020-03" db="EMBL/GenBank/DDBJ databases">
        <title>The deep terrestrial virosphere.</title>
        <authorList>
            <person name="Holmfeldt K."/>
            <person name="Nilsson E."/>
            <person name="Simone D."/>
            <person name="Lopez-Fernandez M."/>
            <person name="Wu X."/>
            <person name="de Brujin I."/>
            <person name="Lundin D."/>
            <person name="Andersson A."/>
            <person name="Bertilsson S."/>
            <person name="Dopson M."/>
        </authorList>
    </citation>
    <scope>NUCLEOTIDE SEQUENCE</scope>
    <source>
        <strain evidence="1">TM448B04062</strain>
    </source>
</reference>
<dbReference type="EMBL" id="MT145058">
    <property type="protein sequence ID" value="QJI03100.1"/>
    <property type="molecule type" value="Genomic_DNA"/>
</dbReference>
<evidence type="ECO:0000313" key="1">
    <source>
        <dbReference type="EMBL" id="QJI03100.1"/>
    </source>
</evidence>
<sequence>METSSDTKDNCKHHWLINTIPEKGQYPATCKLCGAEATFPVKSDWELQGFRITQRRPVKQLLAEAKRRRLEGVYL</sequence>
<gene>
    <name evidence="1" type="ORF">TM448B04062_0004</name>
</gene>
<proteinExistence type="predicted"/>
<name>A0A6M3XYU6_9ZZZZ</name>
<organism evidence="1">
    <name type="scientific">viral metagenome</name>
    <dbReference type="NCBI Taxonomy" id="1070528"/>
    <lineage>
        <taxon>unclassified sequences</taxon>
        <taxon>metagenomes</taxon>
        <taxon>organismal metagenomes</taxon>
    </lineage>
</organism>